<proteinExistence type="predicted"/>
<organism evidence="1 2">
    <name type="scientific">Novosphingobium resinovorum</name>
    <dbReference type="NCBI Taxonomy" id="158500"/>
    <lineage>
        <taxon>Bacteria</taxon>
        <taxon>Pseudomonadati</taxon>
        <taxon>Pseudomonadota</taxon>
        <taxon>Alphaproteobacteria</taxon>
        <taxon>Sphingomonadales</taxon>
        <taxon>Sphingomonadaceae</taxon>
        <taxon>Novosphingobium</taxon>
    </lineage>
</organism>
<reference evidence="2" key="1">
    <citation type="journal article" date="2017" name="J. Biotechnol.">
        <title>Complete genome sequence of Novosphingobium resinovorum SA1, a versatile xenobiotic-degrading bacterium capable of utilizing sulfanilic acid.</title>
        <authorList>
            <person name="Hegedus B."/>
            <person name="Kos P.B."/>
            <person name="Balint B."/>
            <person name="Maroti G."/>
            <person name="Gan H.M."/>
            <person name="Perei K."/>
            <person name="Rakhely G."/>
        </authorList>
    </citation>
    <scope>NUCLEOTIDE SEQUENCE [LARGE SCALE GENOMIC DNA]</scope>
    <source>
        <strain evidence="2">SA1</strain>
    </source>
</reference>
<dbReference type="AlphaFoldDB" id="A0A1D8AF06"/>
<sequence length="79" mass="8356">MEYRSGTVSYVAAATTVAAGIAEELGPVPRGAAVFECGQMVLLMPRRAFESIAPIAPDCWPTLFSLGLRGGKLAARCQR</sequence>
<geneLocation type="plasmid" evidence="1 2">
    <name>pSA2</name>
</geneLocation>
<protein>
    <submittedName>
        <fullName evidence="1">Uncharacterized protein</fullName>
    </submittedName>
</protein>
<dbReference type="RefSeq" id="WP_037518345.1">
    <property type="nucleotide sequence ID" value="NZ_CP017077.1"/>
</dbReference>
<dbReference type="EMBL" id="CP017077">
    <property type="protein sequence ID" value="AOR80679.1"/>
    <property type="molecule type" value="Genomic_DNA"/>
</dbReference>
<dbReference type="KEGG" id="nre:BES08_28040"/>
<accession>A0A1D8AF06</accession>
<name>A0A1D8AF06_9SPHN</name>
<evidence type="ECO:0000313" key="1">
    <source>
        <dbReference type="EMBL" id="AOR80679.1"/>
    </source>
</evidence>
<keyword evidence="2" id="KW-1185">Reference proteome</keyword>
<evidence type="ECO:0000313" key="2">
    <source>
        <dbReference type="Proteomes" id="UP000094626"/>
    </source>
</evidence>
<gene>
    <name evidence="1" type="ORF">BES08_28040</name>
</gene>
<dbReference type="Proteomes" id="UP000094626">
    <property type="component" value="Plasmid pSA2"/>
</dbReference>
<keyword evidence="1" id="KW-0614">Plasmid</keyword>